<organism evidence="1 2">
    <name type="scientific">Sphingomonas oligophenolica</name>
    <dbReference type="NCBI Taxonomy" id="301154"/>
    <lineage>
        <taxon>Bacteria</taxon>
        <taxon>Pseudomonadati</taxon>
        <taxon>Pseudomonadota</taxon>
        <taxon>Alphaproteobacteria</taxon>
        <taxon>Sphingomonadales</taxon>
        <taxon>Sphingomonadaceae</taxon>
        <taxon>Sphingomonas</taxon>
    </lineage>
</organism>
<keyword evidence="2" id="KW-1185">Reference proteome</keyword>
<sequence length="74" mass="7959">MEVLTMHGFESIFFFLSRRALQEQVAAINAASEAAESAHARLSTLHAQALRAAFESAADWPSPEQASQLNSAVA</sequence>
<dbReference type="Proteomes" id="UP001419910">
    <property type="component" value="Unassembled WGS sequence"/>
</dbReference>
<dbReference type="EMBL" id="JBDIME010000052">
    <property type="protein sequence ID" value="MEN2793519.1"/>
    <property type="molecule type" value="Genomic_DNA"/>
</dbReference>
<protein>
    <submittedName>
        <fullName evidence="1">Uncharacterized protein</fullName>
    </submittedName>
</protein>
<dbReference type="RefSeq" id="WP_343891965.1">
    <property type="nucleotide sequence ID" value="NZ_BAAAEH010000048.1"/>
</dbReference>
<evidence type="ECO:0000313" key="2">
    <source>
        <dbReference type="Proteomes" id="UP001419910"/>
    </source>
</evidence>
<proteinExistence type="predicted"/>
<evidence type="ECO:0000313" key="1">
    <source>
        <dbReference type="EMBL" id="MEN2793519.1"/>
    </source>
</evidence>
<gene>
    <name evidence="1" type="ORF">ABC974_28130</name>
</gene>
<accession>A0ABU9YCH9</accession>
<name>A0ABU9YCH9_9SPHN</name>
<comment type="caution">
    <text evidence="1">The sequence shown here is derived from an EMBL/GenBank/DDBJ whole genome shotgun (WGS) entry which is preliminary data.</text>
</comment>
<reference evidence="1 2" key="1">
    <citation type="submission" date="2024-05" db="EMBL/GenBank/DDBJ databases">
        <authorList>
            <person name="Liu Q."/>
            <person name="Xin Y.-H."/>
        </authorList>
    </citation>
    <scope>NUCLEOTIDE SEQUENCE [LARGE SCALE GENOMIC DNA]</scope>
    <source>
        <strain evidence="1 2">CGMCC 1.10181</strain>
    </source>
</reference>